<organism evidence="2 3">
    <name type="scientific">Pristionchus mayeri</name>
    <dbReference type="NCBI Taxonomy" id="1317129"/>
    <lineage>
        <taxon>Eukaryota</taxon>
        <taxon>Metazoa</taxon>
        <taxon>Ecdysozoa</taxon>
        <taxon>Nematoda</taxon>
        <taxon>Chromadorea</taxon>
        <taxon>Rhabditida</taxon>
        <taxon>Rhabditina</taxon>
        <taxon>Diplogasteromorpha</taxon>
        <taxon>Diplogasteroidea</taxon>
        <taxon>Neodiplogasteridae</taxon>
        <taxon>Pristionchus</taxon>
    </lineage>
</organism>
<dbReference type="InterPro" id="IPR024079">
    <property type="entry name" value="MetalloPept_cat_dom_sf"/>
</dbReference>
<sequence length="81" mass="9018">MFEFMSDYMKHAPVDRSVFQGSPVDVNGQYQPNVNSISICAGLLRHPYFNPNYPTAVNYGGLGVVAGHELTHGFDDRGVQW</sequence>
<dbReference type="Pfam" id="PF01431">
    <property type="entry name" value="Peptidase_M13"/>
    <property type="match status" value="1"/>
</dbReference>
<dbReference type="GO" id="GO:0005886">
    <property type="term" value="C:plasma membrane"/>
    <property type="evidence" value="ECO:0007669"/>
    <property type="project" value="TreeGrafter"/>
</dbReference>
<dbReference type="AlphaFoldDB" id="A0AAN5IAE2"/>
<name>A0AAN5IAE2_9BILA</name>
<dbReference type="Gene3D" id="3.40.390.10">
    <property type="entry name" value="Collagenase (Catalytic Domain)"/>
    <property type="match status" value="1"/>
</dbReference>
<gene>
    <name evidence="2" type="ORF">PMAYCL1PPCAC_26026</name>
</gene>
<dbReference type="GO" id="GO:0016485">
    <property type="term" value="P:protein processing"/>
    <property type="evidence" value="ECO:0007669"/>
    <property type="project" value="TreeGrafter"/>
</dbReference>
<dbReference type="EMBL" id="BTRK01000005">
    <property type="protein sequence ID" value="GMR55831.1"/>
    <property type="molecule type" value="Genomic_DNA"/>
</dbReference>
<feature type="domain" description="Peptidase M13 C-terminal" evidence="1">
    <location>
        <begin position="27"/>
        <end position="81"/>
    </location>
</feature>
<dbReference type="Proteomes" id="UP001328107">
    <property type="component" value="Unassembled WGS sequence"/>
</dbReference>
<evidence type="ECO:0000313" key="3">
    <source>
        <dbReference type="Proteomes" id="UP001328107"/>
    </source>
</evidence>
<dbReference type="PANTHER" id="PTHR11733:SF240">
    <property type="entry name" value="GH14155P-RELATED"/>
    <property type="match status" value="1"/>
</dbReference>
<dbReference type="GO" id="GO:0004222">
    <property type="term" value="F:metalloendopeptidase activity"/>
    <property type="evidence" value="ECO:0007669"/>
    <property type="project" value="InterPro"/>
</dbReference>
<dbReference type="PROSITE" id="PS51885">
    <property type="entry name" value="NEPRILYSIN"/>
    <property type="match status" value="1"/>
</dbReference>
<keyword evidence="3" id="KW-1185">Reference proteome</keyword>
<proteinExistence type="predicted"/>
<dbReference type="PANTHER" id="PTHR11733">
    <property type="entry name" value="ZINC METALLOPROTEASE FAMILY M13 NEPRILYSIN-RELATED"/>
    <property type="match status" value="1"/>
</dbReference>
<reference evidence="3" key="1">
    <citation type="submission" date="2022-10" db="EMBL/GenBank/DDBJ databases">
        <title>Genome assembly of Pristionchus species.</title>
        <authorList>
            <person name="Yoshida K."/>
            <person name="Sommer R.J."/>
        </authorList>
    </citation>
    <scope>NUCLEOTIDE SEQUENCE [LARGE SCALE GENOMIC DNA]</scope>
    <source>
        <strain evidence="3">RS5460</strain>
    </source>
</reference>
<dbReference type="InterPro" id="IPR000718">
    <property type="entry name" value="Peptidase_M13"/>
</dbReference>
<dbReference type="InterPro" id="IPR018497">
    <property type="entry name" value="Peptidase_M13_C"/>
</dbReference>
<protein>
    <recommendedName>
        <fullName evidence="1">Peptidase M13 C-terminal domain-containing protein</fullName>
    </recommendedName>
</protein>
<dbReference type="PRINTS" id="PR00786">
    <property type="entry name" value="NEPRILYSIN"/>
</dbReference>
<evidence type="ECO:0000259" key="1">
    <source>
        <dbReference type="Pfam" id="PF01431"/>
    </source>
</evidence>
<comment type="caution">
    <text evidence="2">The sequence shown here is derived from an EMBL/GenBank/DDBJ whole genome shotgun (WGS) entry which is preliminary data.</text>
</comment>
<dbReference type="SUPFAM" id="SSF55486">
    <property type="entry name" value="Metalloproteases ('zincins'), catalytic domain"/>
    <property type="match status" value="1"/>
</dbReference>
<evidence type="ECO:0000313" key="2">
    <source>
        <dbReference type="EMBL" id="GMR55831.1"/>
    </source>
</evidence>
<accession>A0AAN5IAE2</accession>